<dbReference type="CDD" id="cd02440">
    <property type="entry name" value="AdoMet_MTases"/>
    <property type="match status" value="1"/>
</dbReference>
<dbReference type="GO" id="GO:0032259">
    <property type="term" value="P:methylation"/>
    <property type="evidence" value="ECO:0007669"/>
    <property type="project" value="UniProtKB-KW"/>
</dbReference>
<dbReference type="Pfam" id="PF13649">
    <property type="entry name" value="Methyltransf_25"/>
    <property type="match status" value="1"/>
</dbReference>
<name>A0A518G4L3_9BACT</name>
<dbReference type="SUPFAM" id="SSF53335">
    <property type="entry name" value="S-adenosyl-L-methionine-dependent methyltransferases"/>
    <property type="match status" value="1"/>
</dbReference>
<sequence>MSRATLDKTKIDKFWQERTQFSDPRIATNYRDDGRLQFDCDLVQSLATPSSRVLDLGAGTCTLSAMLEPYVASVLAVDKYPRFLEHAPKTEKFSTACADVTEFRSQQLFDLILLIGVVNYLSVHDEIELYKRCADMLASGGSFVVKNQCGIKEERVVDKFSEELGTHYHARYPAFQSQLELLSQLFCVSPVDIYPPEINRWEDTHFYAFVCTGKPPV</sequence>
<evidence type="ECO:0000313" key="2">
    <source>
        <dbReference type="EMBL" id="QDV23490.1"/>
    </source>
</evidence>
<proteinExistence type="predicted"/>
<dbReference type="Gene3D" id="3.40.50.150">
    <property type="entry name" value="Vaccinia Virus protein VP39"/>
    <property type="match status" value="1"/>
</dbReference>
<evidence type="ECO:0000313" key="3">
    <source>
        <dbReference type="Proteomes" id="UP000318017"/>
    </source>
</evidence>
<dbReference type="Proteomes" id="UP000318017">
    <property type="component" value="Chromosome"/>
</dbReference>
<protein>
    <submittedName>
        <fullName evidence="2">Trans-aconitate 2-methyltransferase</fullName>
        <ecNumber evidence="2">2.1.1.144</ecNumber>
    </submittedName>
</protein>
<dbReference type="EMBL" id="CP036298">
    <property type="protein sequence ID" value="QDV23490.1"/>
    <property type="molecule type" value="Genomic_DNA"/>
</dbReference>
<keyword evidence="2" id="KW-0808">Transferase</keyword>
<reference evidence="2 3" key="1">
    <citation type="submission" date="2019-02" db="EMBL/GenBank/DDBJ databases">
        <title>Deep-cultivation of Planctomycetes and their phenomic and genomic characterization uncovers novel biology.</title>
        <authorList>
            <person name="Wiegand S."/>
            <person name="Jogler M."/>
            <person name="Boedeker C."/>
            <person name="Pinto D."/>
            <person name="Vollmers J."/>
            <person name="Rivas-Marin E."/>
            <person name="Kohn T."/>
            <person name="Peeters S.H."/>
            <person name="Heuer A."/>
            <person name="Rast P."/>
            <person name="Oberbeckmann S."/>
            <person name="Bunk B."/>
            <person name="Jeske O."/>
            <person name="Meyerdierks A."/>
            <person name="Storesund J.E."/>
            <person name="Kallscheuer N."/>
            <person name="Luecker S."/>
            <person name="Lage O.M."/>
            <person name="Pohl T."/>
            <person name="Merkel B.J."/>
            <person name="Hornburger P."/>
            <person name="Mueller R.-W."/>
            <person name="Bruemmer F."/>
            <person name="Labrenz M."/>
            <person name="Spormann A.M."/>
            <person name="Op den Camp H."/>
            <person name="Overmann J."/>
            <person name="Amann R."/>
            <person name="Jetten M.S.M."/>
            <person name="Mascher T."/>
            <person name="Medema M.H."/>
            <person name="Devos D.P."/>
            <person name="Kaster A.-K."/>
            <person name="Ovreas L."/>
            <person name="Rohde M."/>
            <person name="Galperin M.Y."/>
            <person name="Jogler C."/>
        </authorList>
    </citation>
    <scope>NUCLEOTIDE SEQUENCE [LARGE SCALE GENOMIC DNA]</scope>
    <source>
        <strain evidence="2 3">Q31a</strain>
    </source>
</reference>
<accession>A0A518G4L3</accession>
<dbReference type="KEGG" id="ahel:Q31a_17890"/>
<dbReference type="GO" id="GO:0030798">
    <property type="term" value="F:trans-aconitate 2-methyltransferase activity"/>
    <property type="evidence" value="ECO:0007669"/>
    <property type="project" value="UniProtKB-EC"/>
</dbReference>
<gene>
    <name evidence="2" type="primary">tam</name>
    <name evidence="2" type="ORF">Q31a_17890</name>
</gene>
<dbReference type="AlphaFoldDB" id="A0A518G4L3"/>
<dbReference type="InterPro" id="IPR041698">
    <property type="entry name" value="Methyltransf_25"/>
</dbReference>
<keyword evidence="2" id="KW-0489">Methyltransferase</keyword>
<organism evidence="2 3">
    <name type="scientific">Aureliella helgolandensis</name>
    <dbReference type="NCBI Taxonomy" id="2527968"/>
    <lineage>
        <taxon>Bacteria</taxon>
        <taxon>Pseudomonadati</taxon>
        <taxon>Planctomycetota</taxon>
        <taxon>Planctomycetia</taxon>
        <taxon>Pirellulales</taxon>
        <taxon>Pirellulaceae</taxon>
        <taxon>Aureliella</taxon>
    </lineage>
</organism>
<feature type="domain" description="Methyltransferase" evidence="1">
    <location>
        <begin position="53"/>
        <end position="141"/>
    </location>
</feature>
<keyword evidence="3" id="KW-1185">Reference proteome</keyword>
<dbReference type="EC" id="2.1.1.144" evidence="2"/>
<dbReference type="InterPro" id="IPR029063">
    <property type="entry name" value="SAM-dependent_MTases_sf"/>
</dbReference>
<dbReference type="RefSeq" id="WP_197356443.1">
    <property type="nucleotide sequence ID" value="NZ_CP036298.1"/>
</dbReference>
<evidence type="ECO:0000259" key="1">
    <source>
        <dbReference type="Pfam" id="PF13649"/>
    </source>
</evidence>